<keyword evidence="2 4" id="KW-0560">Oxidoreductase</keyword>
<comment type="caution">
    <text evidence="7">The sequence shown here is derived from an EMBL/GenBank/DDBJ whole genome shotgun (WGS) entry which is preliminary data.</text>
</comment>
<dbReference type="SUPFAM" id="SSF52283">
    <property type="entry name" value="Formate/glycerate dehydrogenase catalytic domain-like"/>
    <property type="match status" value="1"/>
</dbReference>
<dbReference type="RefSeq" id="WP_124909613.1">
    <property type="nucleotide sequence ID" value="NZ_RQJP01000005.1"/>
</dbReference>
<evidence type="ECO:0000256" key="3">
    <source>
        <dbReference type="ARBA" id="ARBA00023027"/>
    </source>
</evidence>
<gene>
    <name evidence="7" type="ORF">EHT87_25735</name>
</gene>
<evidence type="ECO:0000256" key="1">
    <source>
        <dbReference type="ARBA" id="ARBA00005854"/>
    </source>
</evidence>
<dbReference type="Proteomes" id="UP000274271">
    <property type="component" value="Unassembled WGS sequence"/>
</dbReference>
<dbReference type="Pfam" id="PF00389">
    <property type="entry name" value="2-Hacid_dh"/>
    <property type="match status" value="1"/>
</dbReference>
<dbReference type="OrthoDB" id="1522997at2"/>
<dbReference type="PROSITE" id="PS00065">
    <property type="entry name" value="D_2_HYDROXYACID_DH_1"/>
    <property type="match status" value="1"/>
</dbReference>
<dbReference type="Pfam" id="PF02826">
    <property type="entry name" value="2-Hacid_dh_C"/>
    <property type="match status" value="1"/>
</dbReference>
<dbReference type="InterPro" id="IPR006139">
    <property type="entry name" value="D-isomer_2_OHA_DH_cat_dom"/>
</dbReference>
<dbReference type="PROSITE" id="PS00670">
    <property type="entry name" value="D_2_HYDROXYACID_DH_2"/>
    <property type="match status" value="1"/>
</dbReference>
<sequence length="329" mass="35981">MKIAFFSTAAYERDWFIRYQGHHTITFIEDLLTEQTSQLASGHEAVCAFVEDDLSEPVLQALKRLGIGLVAMRCVGLDNVDLEAAETLGITILHVPAYSPYSVAEHAVALLMGFVRNLPLAHQRVLQGNFSIHGLTGQDLHGKTVGVIGTGHIGQAFSRIMLGFGCRLLAYDIKPAQALLNAGVEYVPLPRLLAESDVVSLHCPLTAQTNQLLNADAIAQIKPTAIVLNSSRGGLVDTTAILNALDRKALGGYAADVYADEKKWFHRDFSNKSVTDETLNRLRSHPRVLLTAHQGFLTQEALQQIAHSLILQISFYQNSRSEGISKVSM</sequence>
<dbReference type="InterPro" id="IPR029752">
    <property type="entry name" value="D-isomer_DH_CS1"/>
</dbReference>
<dbReference type="InterPro" id="IPR029753">
    <property type="entry name" value="D-isomer_DH_CS"/>
</dbReference>
<accession>A0A3P1CF75</accession>
<name>A0A3P1CF75_9BACT</name>
<proteinExistence type="inferred from homology"/>
<evidence type="ECO:0000256" key="4">
    <source>
        <dbReference type="RuleBase" id="RU003719"/>
    </source>
</evidence>
<dbReference type="EMBL" id="RQJP01000005">
    <property type="protein sequence ID" value="RRB11870.1"/>
    <property type="molecule type" value="Genomic_DNA"/>
</dbReference>
<comment type="similarity">
    <text evidence="1 4">Belongs to the D-isomer specific 2-hydroxyacid dehydrogenase family.</text>
</comment>
<reference evidence="7 8" key="1">
    <citation type="submission" date="2018-11" db="EMBL/GenBank/DDBJ databases">
        <authorList>
            <person name="Zhou Z."/>
            <person name="Wang G."/>
        </authorList>
    </citation>
    <scope>NUCLEOTIDE SEQUENCE [LARGE SCALE GENOMIC DNA]</scope>
    <source>
        <strain evidence="7 8">KCTC42998</strain>
    </source>
</reference>
<dbReference type="GO" id="GO:0051287">
    <property type="term" value="F:NAD binding"/>
    <property type="evidence" value="ECO:0007669"/>
    <property type="project" value="InterPro"/>
</dbReference>
<dbReference type="InterPro" id="IPR006140">
    <property type="entry name" value="D-isomer_DH_NAD-bd"/>
</dbReference>
<feature type="domain" description="D-isomer specific 2-hydroxyacid dehydrogenase catalytic" evidence="5">
    <location>
        <begin position="16"/>
        <end position="314"/>
    </location>
</feature>
<evidence type="ECO:0000256" key="2">
    <source>
        <dbReference type="ARBA" id="ARBA00023002"/>
    </source>
</evidence>
<dbReference type="PANTHER" id="PTHR43026">
    <property type="entry name" value="2-HYDROXYACID DEHYDROGENASE HOMOLOG 1-RELATED"/>
    <property type="match status" value="1"/>
</dbReference>
<protein>
    <submittedName>
        <fullName evidence="7">2-hydroxyacid dehydrogenase</fullName>
    </submittedName>
</protein>
<dbReference type="CDD" id="cd12183">
    <property type="entry name" value="LDH_like_2"/>
    <property type="match status" value="1"/>
</dbReference>
<evidence type="ECO:0000313" key="8">
    <source>
        <dbReference type="Proteomes" id="UP000274271"/>
    </source>
</evidence>
<evidence type="ECO:0000259" key="5">
    <source>
        <dbReference type="Pfam" id="PF00389"/>
    </source>
</evidence>
<dbReference type="InterPro" id="IPR036291">
    <property type="entry name" value="NAD(P)-bd_dom_sf"/>
</dbReference>
<dbReference type="PANTHER" id="PTHR43026:SF1">
    <property type="entry name" value="2-HYDROXYACID DEHYDROGENASE HOMOLOG 1-RELATED"/>
    <property type="match status" value="1"/>
</dbReference>
<dbReference type="InterPro" id="IPR058205">
    <property type="entry name" value="D-LDH-like"/>
</dbReference>
<organism evidence="7 8">
    <name type="scientific">Larkinella knui</name>
    <dbReference type="NCBI Taxonomy" id="2025310"/>
    <lineage>
        <taxon>Bacteria</taxon>
        <taxon>Pseudomonadati</taxon>
        <taxon>Bacteroidota</taxon>
        <taxon>Cytophagia</taxon>
        <taxon>Cytophagales</taxon>
        <taxon>Spirosomataceae</taxon>
        <taxon>Larkinella</taxon>
    </lineage>
</organism>
<keyword evidence="3" id="KW-0520">NAD</keyword>
<dbReference type="SUPFAM" id="SSF51735">
    <property type="entry name" value="NAD(P)-binding Rossmann-fold domains"/>
    <property type="match status" value="1"/>
</dbReference>
<dbReference type="Gene3D" id="3.40.50.720">
    <property type="entry name" value="NAD(P)-binding Rossmann-like Domain"/>
    <property type="match status" value="2"/>
</dbReference>
<dbReference type="AlphaFoldDB" id="A0A3P1CF75"/>
<dbReference type="GO" id="GO:0016616">
    <property type="term" value="F:oxidoreductase activity, acting on the CH-OH group of donors, NAD or NADP as acceptor"/>
    <property type="evidence" value="ECO:0007669"/>
    <property type="project" value="InterPro"/>
</dbReference>
<evidence type="ECO:0000313" key="7">
    <source>
        <dbReference type="EMBL" id="RRB11870.1"/>
    </source>
</evidence>
<feature type="domain" description="D-isomer specific 2-hydroxyacid dehydrogenase NAD-binding" evidence="6">
    <location>
        <begin position="108"/>
        <end position="295"/>
    </location>
</feature>
<keyword evidence="8" id="KW-1185">Reference proteome</keyword>
<evidence type="ECO:0000259" key="6">
    <source>
        <dbReference type="Pfam" id="PF02826"/>
    </source>
</evidence>